<proteinExistence type="inferred from homology"/>
<dbReference type="InterPro" id="IPR050190">
    <property type="entry name" value="UPF0213_domain"/>
</dbReference>
<dbReference type="AlphaFoldDB" id="A0A3M8A827"/>
<dbReference type="Gene3D" id="3.40.1440.10">
    <property type="entry name" value="GIY-YIG endonuclease"/>
    <property type="match status" value="1"/>
</dbReference>
<organism evidence="3 4">
    <name type="scientific">Agromyces tardus</name>
    <dbReference type="NCBI Taxonomy" id="2583849"/>
    <lineage>
        <taxon>Bacteria</taxon>
        <taxon>Bacillati</taxon>
        <taxon>Actinomycetota</taxon>
        <taxon>Actinomycetes</taxon>
        <taxon>Micrococcales</taxon>
        <taxon>Microbacteriaceae</taxon>
        <taxon>Agromyces</taxon>
    </lineage>
</organism>
<name>A0A3M8A827_9MICO</name>
<dbReference type="Proteomes" id="UP000275048">
    <property type="component" value="Unassembled WGS sequence"/>
</dbReference>
<dbReference type="PROSITE" id="PS50164">
    <property type="entry name" value="GIY_YIG"/>
    <property type="match status" value="1"/>
</dbReference>
<accession>A0A3M8A827</accession>
<evidence type="ECO:0000256" key="1">
    <source>
        <dbReference type="ARBA" id="ARBA00007435"/>
    </source>
</evidence>
<sequence length="104" mass="11777">MPYLYLLRCADGSFYVGSTIDLGRRVAQHSRGEGAEYTRRRLPVRLVFAHEFERIDQAYAAEKQVQGWGRAKRIALIEGRFDLLPALARKAFPKKAAAEPPSVE</sequence>
<comment type="caution">
    <text evidence="3">The sequence shown here is derived from an EMBL/GenBank/DDBJ whole genome shotgun (WGS) entry which is preliminary data.</text>
</comment>
<feature type="domain" description="GIY-YIG" evidence="2">
    <location>
        <begin position="1"/>
        <end position="75"/>
    </location>
</feature>
<dbReference type="PANTHER" id="PTHR34477">
    <property type="entry name" value="UPF0213 PROTEIN YHBQ"/>
    <property type="match status" value="1"/>
</dbReference>
<dbReference type="Pfam" id="PF01541">
    <property type="entry name" value="GIY-YIG"/>
    <property type="match status" value="1"/>
</dbReference>
<evidence type="ECO:0000259" key="2">
    <source>
        <dbReference type="PROSITE" id="PS50164"/>
    </source>
</evidence>
<evidence type="ECO:0000313" key="4">
    <source>
        <dbReference type="Proteomes" id="UP000275048"/>
    </source>
</evidence>
<evidence type="ECO:0000313" key="3">
    <source>
        <dbReference type="EMBL" id="RNB46837.1"/>
    </source>
</evidence>
<dbReference type="InterPro" id="IPR035901">
    <property type="entry name" value="GIY-YIG_endonuc_sf"/>
</dbReference>
<protein>
    <submittedName>
        <fullName evidence="3">GIY-YIG nuclease family protein</fullName>
    </submittedName>
</protein>
<keyword evidence="4" id="KW-1185">Reference proteome</keyword>
<dbReference type="PANTHER" id="PTHR34477:SF1">
    <property type="entry name" value="UPF0213 PROTEIN YHBQ"/>
    <property type="match status" value="1"/>
</dbReference>
<dbReference type="CDD" id="cd10456">
    <property type="entry name" value="GIY-YIG_UPF0213"/>
    <property type="match status" value="1"/>
</dbReference>
<gene>
    <name evidence="3" type="ORF">EDM22_13305</name>
</gene>
<dbReference type="RefSeq" id="WP_122937570.1">
    <property type="nucleotide sequence ID" value="NZ_JBHSNT010000068.1"/>
</dbReference>
<dbReference type="OrthoDB" id="9797095at2"/>
<dbReference type="EMBL" id="RHHB01000029">
    <property type="protein sequence ID" value="RNB46837.1"/>
    <property type="molecule type" value="Genomic_DNA"/>
</dbReference>
<comment type="similarity">
    <text evidence="1">Belongs to the UPF0213 family.</text>
</comment>
<reference evidence="3 4" key="1">
    <citation type="submission" date="2018-10" db="EMBL/GenBank/DDBJ databases">
        <title>Isolation, diversity and antibacterial activity of antinobacteria from the wheat rhizosphere soil.</title>
        <authorList>
            <person name="Sun T."/>
        </authorList>
    </citation>
    <scope>NUCLEOTIDE SEQUENCE [LARGE SCALE GENOMIC DNA]</scope>
    <source>
        <strain evidence="3 4">SJ-23</strain>
    </source>
</reference>
<dbReference type="SUPFAM" id="SSF82771">
    <property type="entry name" value="GIY-YIG endonuclease"/>
    <property type="match status" value="1"/>
</dbReference>
<dbReference type="InterPro" id="IPR000305">
    <property type="entry name" value="GIY-YIG_endonuc"/>
</dbReference>